<comment type="caution">
    <text evidence="1">The sequence shown here is derived from an EMBL/GenBank/DDBJ whole genome shotgun (WGS) entry which is preliminary data.</text>
</comment>
<sequence length="110" mass="12624">MNPKLVESLVQMIESLPQDDYVLFQEQLTIRSIQKTEGICEGHARIRNTRIAVWTIISFQNQGADEEELLRNFPVLTPFDLMAARIYYHAHTAEIDSLIASHAGEEHDDE</sequence>
<accession>A0ABU5U2N9</accession>
<dbReference type="PANTHER" id="PTHR34849:SF4">
    <property type="entry name" value="SLR1209 PROTEIN"/>
    <property type="match status" value="1"/>
</dbReference>
<dbReference type="Gene3D" id="1.10.10.10">
    <property type="entry name" value="Winged helix-like DNA-binding domain superfamily/Winged helix DNA-binding domain"/>
    <property type="match status" value="1"/>
</dbReference>
<dbReference type="InterPro" id="IPR007367">
    <property type="entry name" value="DUF433"/>
</dbReference>
<dbReference type="Proteomes" id="UP001301728">
    <property type="component" value="Unassembled WGS sequence"/>
</dbReference>
<proteinExistence type="predicted"/>
<dbReference type="RefSeq" id="WP_323275458.1">
    <property type="nucleotide sequence ID" value="NZ_JAYGHT010000132.1"/>
</dbReference>
<dbReference type="EMBL" id="JAYGHT010000132">
    <property type="protein sequence ID" value="MEA5521374.1"/>
    <property type="molecule type" value="Genomic_DNA"/>
</dbReference>
<organism evidence="1 2">
    <name type="scientific">Limnoraphis robusta CCNP1315</name>
    <dbReference type="NCBI Taxonomy" id="3110306"/>
    <lineage>
        <taxon>Bacteria</taxon>
        <taxon>Bacillati</taxon>
        <taxon>Cyanobacteriota</taxon>
        <taxon>Cyanophyceae</taxon>
        <taxon>Oscillatoriophycideae</taxon>
        <taxon>Oscillatoriales</taxon>
        <taxon>Sirenicapillariaceae</taxon>
        <taxon>Limnoraphis</taxon>
    </lineage>
</organism>
<dbReference type="InterPro" id="IPR009057">
    <property type="entry name" value="Homeodomain-like_sf"/>
</dbReference>
<dbReference type="PANTHER" id="PTHR34849">
    <property type="entry name" value="SSL5025 PROTEIN"/>
    <property type="match status" value="1"/>
</dbReference>
<dbReference type="SUPFAM" id="SSF46689">
    <property type="entry name" value="Homeodomain-like"/>
    <property type="match status" value="1"/>
</dbReference>
<evidence type="ECO:0000313" key="1">
    <source>
        <dbReference type="EMBL" id="MEA5521374.1"/>
    </source>
</evidence>
<protein>
    <submittedName>
        <fullName evidence="1">DUF433 domain-containing protein</fullName>
    </submittedName>
</protein>
<dbReference type="InterPro" id="IPR036388">
    <property type="entry name" value="WH-like_DNA-bd_sf"/>
</dbReference>
<name>A0ABU5U2N9_9CYAN</name>
<evidence type="ECO:0000313" key="2">
    <source>
        <dbReference type="Proteomes" id="UP001301728"/>
    </source>
</evidence>
<reference evidence="1 2" key="1">
    <citation type="submission" date="2023-12" db="EMBL/GenBank/DDBJ databases">
        <title>Baltic Sea Cyanobacteria.</title>
        <authorList>
            <person name="Delbaje E."/>
            <person name="Fewer D.P."/>
            <person name="Shishido T.K."/>
        </authorList>
    </citation>
    <scope>NUCLEOTIDE SEQUENCE [LARGE SCALE GENOMIC DNA]</scope>
    <source>
        <strain evidence="1 2">CCNP 1315</strain>
    </source>
</reference>
<keyword evidence="2" id="KW-1185">Reference proteome</keyword>
<dbReference type="Pfam" id="PF04255">
    <property type="entry name" value="DUF433"/>
    <property type="match status" value="1"/>
</dbReference>
<gene>
    <name evidence="1" type="ORF">VB854_20765</name>
</gene>